<dbReference type="EMBL" id="CAJJDP010000027">
    <property type="protein sequence ID" value="CAD8153019.1"/>
    <property type="molecule type" value="Genomic_DNA"/>
</dbReference>
<reference evidence="1" key="1">
    <citation type="submission" date="2021-01" db="EMBL/GenBank/DDBJ databases">
        <authorList>
            <consortium name="Genoscope - CEA"/>
            <person name="William W."/>
        </authorList>
    </citation>
    <scope>NUCLEOTIDE SEQUENCE</scope>
</reference>
<dbReference type="AlphaFoldDB" id="A0A8S1TPZ5"/>
<sequence>MQTFLFTFYQRSDQTQQIEFEIKELFIHRSSFQAELINDILNMIFNFIDLTICNQKQISNLNLVILHIKFLQQYRNSNISKQNIYKIQNKLVLKIYWIYSDWNQA</sequence>
<organism evidence="1 2">
    <name type="scientific">Paramecium octaurelia</name>
    <dbReference type="NCBI Taxonomy" id="43137"/>
    <lineage>
        <taxon>Eukaryota</taxon>
        <taxon>Sar</taxon>
        <taxon>Alveolata</taxon>
        <taxon>Ciliophora</taxon>
        <taxon>Intramacronucleata</taxon>
        <taxon>Oligohymenophorea</taxon>
        <taxon>Peniculida</taxon>
        <taxon>Parameciidae</taxon>
        <taxon>Paramecium</taxon>
    </lineage>
</organism>
<protein>
    <submittedName>
        <fullName evidence="1">Uncharacterized protein</fullName>
    </submittedName>
</protein>
<name>A0A8S1TPZ5_PAROT</name>
<accession>A0A8S1TPZ5</accession>
<evidence type="ECO:0000313" key="2">
    <source>
        <dbReference type="Proteomes" id="UP000683925"/>
    </source>
</evidence>
<proteinExistence type="predicted"/>
<evidence type="ECO:0000313" key="1">
    <source>
        <dbReference type="EMBL" id="CAD8153019.1"/>
    </source>
</evidence>
<gene>
    <name evidence="1" type="ORF">POCTA_138.1.T0270159</name>
</gene>
<dbReference type="Proteomes" id="UP000683925">
    <property type="component" value="Unassembled WGS sequence"/>
</dbReference>
<comment type="caution">
    <text evidence="1">The sequence shown here is derived from an EMBL/GenBank/DDBJ whole genome shotgun (WGS) entry which is preliminary data.</text>
</comment>
<keyword evidence="2" id="KW-1185">Reference proteome</keyword>